<sequence>MRSPATRSVAAEAVALYARLHEITDQVGTAFDLSTVAESALDDLEAVLHVDIAAIYGTTTGSRPVVVAVRGSDRAPWPDPDDPSGPLDAAWRAGGPVVAQLGENRFVVAQTLLSAEGRHVGIIAAERASGPFDAREQEALADLARDYGDIVQAGLLAAWLRARTSHEEHGRVAHQIHNGVAQELVALGFQVDSMRLGPAGQDPATRGQLDEVRESINRTVADIRARLADLQTDPRPDSGVGALIVDRFQLVGAYTGLTVRFTLREGGSRPPANVEATVFRLALDVIVDATRVPDARTLELSLTADSQAVRLEVFHDGSSTGLDEARIKAHRLLRSGATVSFSGPGEGHGPHLFFAWDRTPIDAV</sequence>
<dbReference type="PANTHER" id="PTHR24421">
    <property type="entry name" value="NITRATE/NITRITE SENSOR PROTEIN NARX-RELATED"/>
    <property type="match status" value="1"/>
</dbReference>
<dbReference type="STRING" id="1194083.BN12_1000005"/>
<evidence type="ECO:0000313" key="5">
    <source>
        <dbReference type="EMBL" id="CCH76014.1"/>
    </source>
</evidence>
<dbReference type="GO" id="GO:0046983">
    <property type="term" value="F:protein dimerization activity"/>
    <property type="evidence" value="ECO:0007669"/>
    <property type="project" value="InterPro"/>
</dbReference>
<dbReference type="Pfam" id="PF07730">
    <property type="entry name" value="HisKA_3"/>
    <property type="match status" value="1"/>
</dbReference>
<dbReference type="EMBL" id="CAJB01000003">
    <property type="protein sequence ID" value="CCH76014.1"/>
    <property type="molecule type" value="Genomic_DNA"/>
</dbReference>
<comment type="caution">
    <text evidence="5">The sequence shown here is derived from an EMBL/GenBank/DDBJ whole genome shotgun (WGS) entry which is preliminary data.</text>
</comment>
<keyword evidence="2" id="KW-0418">Kinase</keyword>
<feature type="domain" description="Signal transduction histidine kinase subgroup 3 dimerisation and phosphoacceptor" evidence="4">
    <location>
        <begin position="170"/>
        <end position="233"/>
    </location>
</feature>
<proteinExistence type="predicted"/>
<evidence type="ECO:0000259" key="4">
    <source>
        <dbReference type="Pfam" id="PF07730"/>
    </source>
</evidence>
<gene>
    <name evidence="5" type="ORF">BN12_1000005</name>
</gene>
<dbReference type="GO" id="GO:0000155">
    <property type="term" value="F:phosphorelay sensor kinase activity"/>
    <property type="evidence" value="ECO:0007669"/>
    <property type="project" value="InterPro"/>
</dbReference>
<dbReference type="AlphaFoldDB" id="A0A077LVI6"/>
<dbReference type="Proteomes" id="UP000035721">
    <property type="component" value="Unassembled WGS sequence"/>
</dbReference>
<dbReference type="RefSeq" id="WP_048552629.1">
    <property type="nucleotide sequence ID" value="NZ_HF570958.1"/>
</dbReference>
<dbReference type="Gene3D" id="1.20.5.1930">
    <property type="match status" value="1"/>
</dbReference>
<dbReference type="SUPFAM" id="SSF55781">
    <property type="entry name" value="GAF domain-like"/>
    <property type="match status" value="1"/>
</dbReference>
<dbReference type="InterPro" id="IPR050482">
    <property type="entry name" value="Sensor_HK_TwoCompSys"/>
</dbReference>
<dbReference type="Gene3D" id="3.30.450.40">
    <property type="match status" value="1"/>
</dbReference>
<evidence type="ECO:0000313" key="6">
    <source>
        <dbReference type="Proteomes" id="UP000035721"/>
    </source>
</evidence>
<protein>
    <recommendedName>
        <fullName evidence="4">Signal transduction histidine kinase subgroup 3 dimerisation and phosphoacceptor domain-containing protein</fullName>
    </recommendedName>
</protein>
<organism evidence="5 6">
    <name type="scientific">Nostocoides japonicum T1-X7</name>
    <dbReference type="NCBI Taxonomy" id="1194083"/>
    <lineage>
        <taxon>Bacteria</taxon>
        <taxon>Bacillati</taxon>
        <taxon>Actinomycetota</taxon>
        <taxon>Actinomycetes</taxon>
        <taxon>Micrococcales</taxon>
        <taxon>Intrasporangiaceae</taxon>
        <taxon>Nostocoides</taxon>
    </lineage>
</organism>
<name>A0A077LVI6_9MICO</name>
<accession>A0A077LVI6</accession>
<evidence type="ECO:0000256" key="2">
    <source>
        <dbReference type="ARBA" id="ARBA00022777"/>
    </source>
</evidence>
<evidence type="ECO:0000256" key="1">
    <source>
        <dbReference type="ARBA" id="ARBA00022679"/>
    </source>
</evidence>
<dbReference type="InterPro" id="IPR011712">
    <property type="entry name" value="Sig_transdc_His_kin_sub3_dim/P"/>
</dbReference>
<keyword evidence="6" id="KW-1185">Reference proteome</keyword>
<dbReference type="InterPro" id="IPR029016">
    <property type="entry name" value="GAF-like_dom_sf"/>
</dbReference>
<reference evidence="5 6" key="1">
    <citation type="journal article" date="2013" name="ISME J.">
        <title>A metabolic model for members of the genus Tetrasphaera involved in enhanced biological phosphorus removal.</title>
        <authorList>
            <person name="Kristiansen R."/>
            <person name="Nguyen H.T.T."/>
            <person name="Saunders A.M."/>
            <person name="Nielsen J.L."/>
            <person name="Wimmer R."/>
            <person name="Le V.Q."/>
            <person name="McIlroy S.J."/>
            <person name="Petrovski S."/>
            <person name="Seviour R.J."/>
            <person name="Calteau A."/>
            <person name="Nielsen K.L."/>
            <person name="Nielsen P.H."/>
        </authorList>
    </citation>
    <scope>NUCLEOTIDE SEQUENCE [LARGE SCALE GENOMIC DNA]</scope>
    <source>
        <strain evidence="5 6">T1-X7</strain>
    </source>
</reference>
<evidence type="ECO:0000256" key="3">
    <source>
        <dbReference type="ARBA" id="ARBA00023012"/>
    </source>
</evidence>
<keyword evidence="1" id="KW-0808">Transferase</keyword>
<keyword evidence="3" id="KW-0902">Two-component regulatory system</keyword>
<dbReference type="GO" id="GO:0016020">
    <property type="term" value="C:membrane"/>
    <property type="evidence" value="ECO:0007669"/>
    <property type="project" value="InterPro"/>
</dbReference>